<evidence type="ECO:0000313" key="2">
    <source>
        <dbReference type="Proteomes" id="UP000004596"/>
    </source>
</evidence>
<accession>B3CBW3</accession>
<dbReference type="Proteomes" id="UP000004596">
    <property type="component" value="Unassembled WGS sequence"/>
</dbReference>
<evidence type="ECO:0000313" key="1">
    <source>
        <dbReference type="EMBL" id="EDV04565.1"/>
    </source>
</evidence>
<dbReference type="AlphaFoldDB" id="B3CBW3"/>
<name>B3CBW3_9BACE</name>
<proteinExistence type="predicted"/>
<organism evidence="1 2">
    <name type="scientific">Bacteroides intestinalis DSM 17393</name>
    <dbReference type="NCBI Taxonomy" id="471870"/>
    <lineage>
        <taxon>Bacteria</taxon>
        <taxon>Pseudomonadati</taxon>
        <taxon>Bacteroidota</taxon>
        <taxon>Bacteroidia</taxon>
        <taxon>Bacteroidales</taxon>
        <taxon>Bacteroidaceae</taxon>
        <taxon>Bacteroides</taxon>
    </lineage>
</organism>
<gene>
    <name evidence="1" type="ORF">BACINT_03704</name>
</gene>
<reference evidence="1 2" key="1">
    <citation type="submission" date="2008-04" db="EMBL/GenBank/DDBJ databases">
        <title>Draft genome sequence of Bacteroides intestinalis (DSM 17393).</title>
        <authorList>
            <person name="Sudarsanam P."/>
            <person name="Ley R."/>
            <person name="Guruge J."/>
            <person name="Turnbaugh P.J."/>
            <person name="Mahowald M."/>
            <person name="Liep D."/>
            <person name="Gordon J."/>
        </authorList>
    </citation>
    <scope>NUCLEOTIDE SEQUENCE [LARGE SCALE GENOMIC DNA]</scope>
    <source>
        <strain evidence="1 2">DSM 17393</strain>
    </source>
</reference>
<dbReference type="STRING" id="471870.BACINT_03704"/>
<reference evidence="1 2" key="2">
    <citation type="submission" date="2008-04" db="EMBL/GenBank/DDBJ databases">
        <authorList>
            <person name="Fulton L."/>
            <person name="Clifton S."/>
            <person name="Fulton B."/>
            <person name="Xu J."/>
            <person name="Minx P."/>
            <person name="Pepin K.H."/>
            <person name="Johnson M."/>
            <person name="Thiruvilangam P."/>
            <person name="Bhonagiri V."/>
            <person name="Nash W.E."/>
            <person name="Mardis E.R."/>
            <person name="Wilson R.K."/>
        </authorList>
    </citation>
    <scope>NUCLEOTIDE SEQUENCE [LARGE SCALE GENOMIC DNA]</scope>
    <source>
        <strain evidence="1 2">DSM 17393</strain>
    </source>
</reference>
<sequence length="40" mass="4753">MPISISPSLNHHYEIILYLKYFPNNSPIQSMRYGLFLLLQ</sequence>
<comment type="caution">
    <text evidence="1">The sequence shown here is derived from an EMBL/GenBank/DDBJ whole genome shotgun (WGS) entry which is preliminary data.</text>
</comment>
<protein>
    <submittedName>
        <fullName evidence="1">Uncharacterized protein</fullName>
    </submittedName>
</protein>
<dbReference type="EMBL" id="ABJL02000008">
    <property type="protein sequence ID" value="EDV04565.1"/>
    <property type="molecule type" value="Genomic_DNA"/>
</dbReference>